<comment type="caution">
    <text evidence="1">The sequence shown here is derived from an EMBL/GenBank/DDBJ whole genome shotgun (WGS) entry which is preliminary data.</text>
</comment>
<proteinExistence type="predicted"/>
<organism evidence="1 2">
    <name type="scientific">Nocardia higoensis</name>
    <dbReference type="NCBI Taxonomy" id="228599"/>
    <lineage>
        <taxon>Bacteria</taxon>
        <taxon>Bacillati</taxon>
        <taxon>Actinomycetota</taxon>
        <taxon>Actinomycetes</taxon>
        <taxon>Mycobacteriales</taxon>
        <taxon>Nocardiaceae</taxon>
        <taxon>Nocardia</taxon>
    </lineage>
</organism>
<gene>
    <name evidence="1" type="ORF">IU449_06230</name>
</gene>
<reference evidence="1 2" key="1">
    <citation type="submission" date="2020-10" db="EMBL/GenBank/DDBJ databases">
        <title>Identification of Nocardia species via Next-generation sequencing and recognition of intraspecies genetic diversity.</title>
        <authorList>
            <person name="Li P."/>
            <person name="Li P."/>
            <person name="Lu B."/>
        </authorList>
    </citation>
    <scope>NUCLEOTIDE SEQUENCE [LARGE SCALE GENOMIC DNA]</scope>
    <source>
        <strain evidence="1 2">BJ06-0143</strain>
    </source>
</reference>
<dbReference type="Pfam" id="PF06906">
    <property type="entry name" value="DUF1272"/>
    <property type="match status" value="1"/>
</dbReference>
<protein>
    <submittedName>
        <fullName evidence="1">DUF1272 domain-containing protein</fullName>
    </submittedName>
</protein>
<dbReference type="EMBL" id="JADLQN010000001">
    <property type="protein sequence ID" value="MBF6354142.1"/>
    <property type="molecule type" value="Genomic_DNA"/>
</dbReference>
<sequence>MLRMKTACELCATSLPPDAAAFICSYECTYCPQCHADLRRCPNCAGELTPRPRRTTGLTEIASRTPSRLGRLARRLTQR</sequence>
<evidence type="ECO:0000313" key="1">
    <source>
        <dbReference type="EMBL" id="MBF6354142.1"/>
    </source>
</evidence>
<accession>A0ABS0D6N2</accession>
<dbReference type="InterPro" id="IPR010696">
    <property type="entry name" value="DUF1272"/>
</dbReference>
<name>A0ABS0D6N2_9NOCA</name>
<keyword evidence="2" id="KW-1185">Reference proteome</keyword>
<evidence type="ECO:0000313" key="2">
    <source>
        <dbReference type="Proteomes" id="UP000707731"/>
    </source>
</evidence>
<dbReference type="Proteomes" id="UP000707731">
    <property type="component" value="Unassembled WGS sequence"/>
</dbReference>